<evidence type="ECO:0008006" key="2">
    <source>
        <dbReference type="Google" id="ProtNLM"/>
    </source>
</evidence>
<reference evidence="1" key="2">
    <citation type="journal article" date="2018" name="ISME J.">
        <title>A dynamic microbial community with high functional redundancy inhabits the cold, oxic subseafloor aquifer.</title>
        <authorList>
            <person name="Tully B.J."/>
            <person name="Wheat C.G."/>
            <person name="Glazer B.T."/>
            <person name="Huber J.A."/>
        </authorList>
    </citation>
    <scope>NUCLEOTIDE SEQUENCE</scope>
    <source>
        <strain evidence="1">NORP83</strain>
    </source>
</reference>
<proteinExistence type="predicted"/>
<evidence type="ECO:0000313" key="1">
    <source>
        <dbReference type="EMBL" id="PCJ03721.1"/>
    </source>
</evidence>
<comment type="caution">
    <text evidence="1">The sequence shown here is derived from an EMBL/GenBank/DDBJ whole genome shotgun (WGS) entry which is preliminary data.</text>
</comment>
<reference key="1">
    <citation type="submission" date="2017-08" db="EMBL/GenBank/DDBJ databases">
        <title>A dynamic microbial community with high functional redundancy inhabits the cold, oxic subseafloor aquifer.</title>
        <authorList>
            <person name="Tully B.J."/>
            <person name="Wheat C.G."/>
            <person name="Glazer B.T."/>
            <person name="Huber J.A."/>
        </authorList>
    </citation>
    <scope>NUCLEOTIDE SEQUENCE [LARGE SCALE GENOMIC DNA]</scope>
</reference>
<accession>A0A2A4Z9Y3</accession>
<name>A0A2A4Z9Y3_9PROT</name>
<dbReference type="EMBL" id="NVUS01000001">
    <property type="protein sequence ID" value="PCJ03721.1"/>
    <property type="molecule type" value="Genomic_DNA"/>
</dbReference>
<dbReference type="AlphaFoldDB" id="A0A2A4Z9Y3"/>
<organism evidence="1">
    <name type="scientific">OCS116 cluster bacterium</name>
    <dbReference type="NCBI Taxonomy" id="2030921"/>
    <lineage>
        <taxon>Bacteria</taxon>
        <taxon>Pseudomonadati</taxon>
        <taxon>Pseudomonadota</taxon>
        <taxon>Alphaproteobacteria</taxon>
        <taxon>OCS116 cluster</taxon>
    </lineage>
</organism>
<protein>
    <recommendedName>
        <fullName evidence="2">GAF domain-containing protein</fullName>
    </recommendedName>
</protein>
<sequence>MTRAILNHALAQEAFDMVSPHIEAFLQKYANQTDMAVVISAVEAINSNDARKSFKDNCLLVTGFGDTDGWALDYERIALSKAEKSVRTGLSSAMVEPQYFCEGDTPYWGSVVLDGIVVGCSGVEGFYDEMFSMWIAAAIKALCKKRIAELPKGQHFI</sequence>
<gene>
    <name evidence="1" type="ORF">COB13_00345</name>
</gene>